<gene>
    <name evidence="5" type="ORF">TrLO_g10871</name>
</gene>
<organism evidence="5 6">
    <name type="scientific">Triparma laevis f. longispina</name>
    <dbReference type="NCBI Taxonomy" id="1714387"/>
    <lineage>
        <taxon>Eukaryota</taxon>
        <taxon>Sar</taxon>
        <taxon>Stramenopiles</taxon>
        <taxon>Ochrophyta</taxon>
        <taxon>Bolidophyceae</taxon>
        <taxon>Parmales</taxon>
        <taxon>Triparmaceae</taxon>
        <taxon>Triparma</taxon>
    </lineage>
</organism>
<comment type="caution">
    <text evidence="5">The sequence shown here is derived from an EMBL/GenBank/DDBJ whole genome shotgun (WGS) entry which is preliminary data.</text>
</comment>
<reference evidence="6" key="1">
    <citation type="journal article" date="2023" name="Commun. Biol.">
        <title>Genome analysis of Parmales, the sister group of diatoms, reveals the evolutionary specialization of diatoms from phago-mixotrophs to photoautotrophs.</title>
        <authorList>
            <person name="Ban H."/>
            <person name="Sato S."/>
            <person name="Yoshikawa S."/>
            <person name="Yamada K."/>
            <person name="Nakamura Y."/>
            <person name="Ichinomiya M."/>
            <person name="Sato N."/>
            <person name="Blanc-Mathieu R."/>
            <person name="Endo H."/>
            <person name="Kuwata A."/>
            <person name="Ogata H."/>
        </authorList>
    </citation>
    <scope>NUCLEOTIDE SEQUENCE [LARGE SCALE GENOMIC DNA]</scope>
    <source>
        <strain evidence="6">NIES 3700</strain>
    </source>
</reference>
<sequence length="281" mass="30058">MSASINRLFGVAKKTVLITGGSRGIGKMLATGYVNAGARVIISSRSEDALLETVESIKSTTENPNPELFHIASNVASREGCEQLAEDVKEFLPDNRLDVLLNNAGNAWGEPLDRTSGKMNWGWDRVLDLNLKGVFYLTRACLPYMKRESQSDDPSRIINIGSVVGMIPQSAPTHAYDVSKAGVHHLTKKLSHDLAPHNITVNALAPGFVPSKMSEGLAAYASFDEIAKNTPMGRLGNEDDMVGCAIYLSSKASAWTTGVIINVDGGAVGGMQIPLASDDLE</sequence>
<evidence type="ECO:0000256" key="4">
    <source>
        <dbReference type="RuleBase" id="RU000363"/>
    </source>
</evidence>
<comment type="similarity">
    <text evidence="1 4">Belongs to the short-chain dehydrogenases/reductases (SDR) family.</text>
</comment>
<evidence type="ECO:0000256" key="2">
    <source>
        <dbReference type="ARBA" id="ARBA00022857"/>
    </source>
</evidence>
<dbReference type="PRINTS" id="PR00081">
    <property type="entry name" value="GDHRDH"/>
</dbReference>
<dbReference type="Pfam" id="PF00106">
    <property type="entry name" value="adh_short"/>
    <property type="match status" value="1"/>
</dbReference>
<evidence type="ECO:0000313" key="5">
    <source>
        <dbReference type="EMBL" id="GMH56489.1"/>
    </source>
</evidence>
<dbReference type="InterPro" id="IPR052178">
    <property type="entry name" value="Sec_Metab_Biosynth_SDR"/>
</dbReference>
<dbReference type="Proteomes" id="UP001165122">
    <property type="component" value="Unassembled WGS sequence"/>
</dbReference>
<dbReference type="GO" id="GO:0016491">
    <property type="term" value="F:oxidoreductase activity"/>
    <property type="evidence" value="ECO:0007669"/>
    <property type="project" value="UniProtKB-KW"/>
</dbReference>
<dbReference type="FunFam" id="3.40.50.720:FF:000084">
    <property type="entry name" value="Short-chain dehydrogenase reductase"/>
    <property type="match status" value="1"/>
</dbReference>
<keyword evidence="3" id="KW-0560">Oxidoreductase</keyword>
<dbReference type="AlphaFoldDB" id="A0A9W6ZKW7"/>
<evidence type="ECO:0000256" key="1">
    <source>
        <dbReference type="ARBA" id="ARBA00006484"/>
    </source>
</evidence>
<keyword evidence="6" id="KW-1185">Reference proteome</keyword>
<keyword evidence="2" id="KW-0521">NADP</keyword>
<dbReference type="InterPro" id="IPR002347">
    <property type="entry name" value="SDR_fam"/>
</dbReference>
<dbReference type="EMBL" id="BRXW01000454">
    <property type="protein sequence ID" value="GMH56489.1"/>
    <property type="molecule type" value="Genomic_DNA"/>
</dbReference>
<accession>A0A9W6ZKW7</accession>
<dbReference type="Gene3D" id="3.40.50.720">
    <property type="entry name" value="NAD(P)-binding Rossmann-like Domain"/>
    <property type="match status" value="1"/>
</dbReference>
<dbReference type="PANTHER" id="PTHR43618:SF8">
    <property type="entry name" value="7ALPHA-HYDROXYSTEROID DEHYDROGENASE"/>
    <property type="match status" value="1"/>
</dbReference>
<dbReference type="PANTHER" id="PTHR43618">
    <property type="entry name" value="7-ALPHA-HYDROXYSTEROID DEHYDROGENASE"/>
    <property type="match status" value="1"/>
</dbReference>
<dbReference type="PRINTS" id="PR00080">
    <property type="entry name" value="SDRFAMILY"/>
</dbReference>
<dbReference type="SUPFAM" id="SSF51735">
    <property type="entry name" value="NAD(P)-binding Rossmann-fold domains"/>
    <property type="match status" value="1"/>
</dbReference>
<evidence type="ECO:0000256" key="3">
    <source>
        <dbReference type="ARBA" id="ARBA00023002"/>
    </source>
</evidence>
<protein>
    <recommendedName>
        <fullName evidence="7">3-oxoacyl-ACP reductase</fullName>
    </recommendedName>
</protein>
<dbReference type="OrthoDB" id="1393670at2759"/>
<evidence type="ECO:0000313" key="6">
    <source>
        <dbReference type="Proteomes" id="UP001165122"/>
    </source>
</evidence>
<evidence type="ECO:0008006" key="7">
    <source>
        <dbReference type="Google" id="ProtNLM"/>
    </source>
</evidence>
<proteinExistence type="inferred from homology"/>
<name>A0A9W6ZKW7_9STRA</name>
<dbReference type="InterPro" id="IPR036291">
    <property type="entry name" value="NAD(P)-bd_dom_sf"/>
</dbReference>